<dbReference type="AlphaFoldDB" id="M8BEH6"/>
<dbReference type="ExpressionAtlas" id="M8BEH6">
    <property type="expression patterns" value="baseline"/>
</dbReference>
<dbReference type="PANTHER" id="PTHR35545">
    <property type="entry name" value="F-BOX DOMAIN-CONTAINING PROTEIN"/>
    <property type="match status" value="1"/>
</dbReference>
<protein>
    <recommendedName>
        <fullName evidence="2">FBD domain-containing protein</fullName>
    </recommendedName>
</protein>
<accession>M8BEH6</accession>
<dbReference type="EnsemblPlants" id="EMT05153">
    <property type="protein sequence ID" value="EMT05153"/>
    <property type="gene ID" value="F775_22214"/>
</dbReference>
<name>M8BEH6_AEGTA</name>
<sequence length="348" mass="39757">MAIHNFFRHDVMSLLVRMKNWQASQYHTSRNPTAQNEQLRLELVCLPKLEKLTWYHWLYECSPLSLCYVPSLGELELSSALTLKHVVFKLNEVLHGTTSIHTLTLDFQGENLWMQPEMKQLCTAFNKLRKLSVYGIFVEFDITWTTAFLVAAPSIEILCIEIWDHDTCGWEDNNNRKLVFVGISHGLVRAERGRGRMRDGSVGATSLPATKQAGVLVFGARRVSSGELEEKGRLNAGALVARKSAVSISSLAKSLEWEMDSHSSKNWLLKELQIFGFRPLEQLFTFIKALLERAPNLRTIVLKGDMECVWDCVALTRDSFFPKSEDEQEMVVRRITDGKLSPRVIFHE</sequence>
<evidence type="ECO:0000313" key="1">
    <source>
        <dbReference type="EnsemblPlants" id="EMT05153"/>
    </source>
</evidence>
<reference evidence="1" key="1">
    <citation type="submission" date="2015-06" db="UniProtKB">
        <authorList>
            <consortium name="EnsemblPlants"/>
        </authorList>
    </citation>
    <scope>IDENTIFICATION</scope>
</reference>
<dbReference type="PANTHER" id="PTHR35545:SF19">
    <property type="entry name" value="F-BOX DOMAIN-CONTAINING PROTEIN"/>
    <property type="match status" value="1"/>
</dbReference>
<evidence type="ECO:0008006" key="2">
    <source>
        <dbReference type="Google" id="ProtNLM"/>
    </source>
</evidence>
<organism evidence="1">
    <name type="scientific">Aegilops tauschii</name>
    <name type="common">Tausch's goatgrass</name>
    <name type="synonym">Aegilops squarrosa</name>
    <dbReference type="NCBI Taxonomy" id="37682"/>
    <lineage>
        <taxon>Eukaryota</taxon>
        <taxon>Viridiplantae</taxon>
        <taxon>Streptophyta</taxon>
        <taxon>Embryophyta</taxon>
        <taxon>Tracheophyta</taxon>
        <taxon>Spermatophyta</taxon>
        <taxon>Magnoliopsida</taxon>
        <taxon>Liliopsida</taxon>
        <taxon>Poales</taxon>
        <taxon>Poaceae</taxon>
        <taxon>BOP clade</taxon>
        <taxon>Pooideae</taxon>
        <taxon>Triticodae</taxon>
        <taxon>Triticeae</taxon>
        <taxon>Triticinae</taxon>
        <taxon>Aegilops</taxon>
    </lineage>
</organism>
<proteinExistence type="predicted"/>